<evidence type="ECO:0000313" key="9">
    <source>
        <dbReference type="Proteomes" id="UP000747542"/>
    </source>
</evidence>
<evidence type="ECO:0000256" key="6">
    <source>
        <dbReference type="SAM" id="Phobius"/>
    </source>
</evidence>
<dbReference type="GO" id="GO:0003677">
    <property type="term" value="F:DNA binding"/>
    <property type="evidence" value="ECO:0007669"/>
    <property type="project" value="InterPro"/>
</dbReference>
<keyword evidence="1 6" id="KW-0812">Transmembrane</keyword>
<evidence type="ECO:0000259" key="7">
    <source>
        <dbReference type="Pfam" id="PF01498"/>
    </source>
</evidence>
<dbReference type="Proteomes" id="UP000747542">
    <property type="component" value="Unassembled WGS sequence"/>
</dbReference>
<feature type="transmembrane region" description="Helical" evidence="6">
    <location>
        <begin position="137"/>
        <end position="158"/>
    </location>
</feature>
<evidence type="ECO:0000256" key="3">
    <source>
        <dbReference type="ARBA" id="ARBA00022989"/>
    </source>
</evidence>
<reference evidence="8" key="1">
    <citation type="journal article" date="2021" name="Sci. Adv.">
        <title>The American lobster genome reveals insights on longevity, neural, and immune adaptations.</title>
        <authorList>
            <person name="Polinski J.M."/>
            <person name="Zimin A.V."/>
            <person name="Clark K.F."/>
            <person name="Kohn A.B."/>
            <person name="Sadowski N."/>
            <person name="Timp W."/>
            <person name="Ptitsyn A."/>
            <person name="Khanna P."/>
            <person name="Romanova D.Y."/>
            <person name="Williams P."/>
            <person name="Greenwood S.J."/>
            <person name="Moroz L.L."/>
            <person name="Walt D.R."/>
            <person name="Bodnar A.G."/>
        </authorList>
    </citation>
    <scope>NUCLEOTIDE SEQUENCE</scope>
    <source>
        <strain evidence="8">GMGI-L3</strain>
    </source>
</reference>
<name>A0A8J5MTE8_HOMAM</name>
<feature type="transmembrane region" description="Helical" evidence="6">
    <location>
        <begin position="178"/>
        <end position="199"/>
    </location>
</feature>
<evidence type="ECO:0000256" key="2">
    <source>
        <dbReference type="ARBA" id="ARBA00022824"/>
    </source>
</evidence>
<sequence length="210" mass="23553">MSVICVAADLKFSRHSTYNLKHAAAPLPPGAMPKRKVGCGAVRKTSIRTDNILKREVMSDPAVTASTQWKRHPDLLKHVLIRTVQHRLQKDLGLPTLRAAKKPLLTEAMKKKRINFCKKYQHWTSDDWKKGPTDGSLMAAVLPYVIMIIVLPIGSFFFTKAYVFEDLLSYSETTSNVYGAICAVVILHILLALFIFKAFKESPVKGSKQD</sequence>
<evidence type="ECO:0000256" key="1">
    <source>
        <dbReference type="ARBA" id="ARBA00022692"/>
    </source>
</evidence>
<protein>
    <submittedName>
        <fullName evidence="8">Vacuolar ATPase assembly integral membrane protein vma21-like</fullName>
    </submittedName>
</protein>
<dbReference type="GO" id="GO:0015074">
    <property type="term" value="P:DNA integration"/>
    <property type="evidence" value="ECO:0007669"/>
    <property type="project" value="InterPro"/>
</dbReference>
<dbReference type="Gene3D" id="3.30.420.10">
    <property type="entry name" value="Ribonuclease H-like superfamily/Ribonuclease H"/>
    <property type="match status" value="1"/>
</dbReference>
<gene>
    <name evidence="8" type="primary">vma21-L</name>
    <name evidence="8" type="ORF">Hamer_G002843</name>
</gene>
<dbReference type="AlphaFoldDB" id="A0A8J5MTE8"/>
<evidence type="ECO:0000256" key="4">
    <source>
        <dbReference type="ARBA" id="ARBA00023136"/>
    </source>
</evidence>
<keyword evidence="3 6" id="KW-1133">Transmembrane helix</keyword>
<accession>A0A8J5MTE8</accession>
<evidence type="ECO:0000256" key="5">
    <source>
        <dbReference type="ARBA" id="ARBA00023329"/>
    </source>
</evidence>
<feature type="domain" description="Transposase Tc1-like" evidence="7">
    <location>
        <begin position="76"/>
        <end position="122"/>
    </location>
</feature>
<dbReference type="InterPro" id="IPR019013">
    <property type="entry name" value="Vma21"/>
</dbReference>
<dbReference type="GO" id="GO:0006313">
    <property type="term" value="P:DNA transposition"/>
    <property type="evidence" value="ECO:0007669"/>
    <property type="project" value="InterPro"/>
</dbReference>
<keyword evidence="9" id="KW-1185">Reference proteome</keyword>
<organism evidence="8 9">
    <name type="scientific">Homarus americanus</name>
    <name type="common">American lobster</name>
    <dbReference type="NCBI Taxonomy" id="6706"/>
    <lineage>
        <taxon>Eukaryota</taxon>
        <taxon>Metazoa</taxon>
        <taxon>Ecdysozoa</taxon>
        <taxon>Arthropoda</taxon>
        <taxon>Crustacea</taxon>
        <taxon>Multicrustacea</taxon>
        <taxon>Malacostraca</taxon>
        <taxon>Eumalacostraca</taxon>
        <taxon>Eucarida</taxon>
        <taxon>Decapoda</taxon>
        <taxon>Pleocyemata</taxon>
        <taxon>Astacidea</taxon>
        <taxon>Nephropoidea</taxon>
        <taxon>Nephropidae</taxon>
        <taxon>Homarus</taxon>
    </lineage>
</organism>
<dbReference type="EMBL" id="JAHLQT010026447">
    <property type="protein sequence ID" value="KAG7163625.1"/>
    <property type="molecule type" value="Genomic_DNA"/>
</dbReference>
<dbReference type="GO" id="GO:0031410">
    <property type="term" value="C:cytoplasmic vesicle"/>
    <property type="evidence" value="ECO:0007669"/>
    <property type="project" value="UniProtKB-KW"/>
</dbReference>
<keyword evidence="2" id="KW-0256">Endoplasmic reticulum</keyword>
<dbReference type="Pfam" id="PF09446">
    <property type="entry name" value="VMA21"/>
    <property type="match status" value="1"/>
</dbReference>
<evidence type="ECO:0000313" key="8">
    <source>
        <dbReference type="EMBL" id="KAG7163625.1"/>
    </source>
</evidence>
<proteinExistence type="predicted"/>
<dbReference type="InterPro" id="IPR036397">
    <property type="entry name" value="RNaseH_sf"/>
</dbReference>
<dbReference type="InterPro" id="IPR002492">
    <property type="entry name" value="Transposase_Tc1-like"/>
</dbReference>
<dbReference type="Pfam" id="PF01498">
    <property type="entry name" value="HTH_Tnp_Tc3_2"/>
    <property type="match status" value="1"/>
</dbReference>
<comment type="caution">
    <text evidence="8">The sequence shown here is derived from an EMBL/GenBank/DDBJ whole genome shotgun (WGS) entry which is preliminary data.</text>
</comment>
<keyword evidence="4 6" id="KW-0472">Membrane</keyword>
<dbReference type="GO" id="GO:0070072">
    <property type="term" value="P:vacuolar proton-transporting V-type ATPase complex assembly"/>
    <property type="evidence" value="ECO:0007669"/>
    <property type="project" value="InterPro"/>
</dbReference>
<keyword evidence="5" id="KW-0968">Cytoplasmic vesicle</keyword>